<evidence type="ECO:0000313" key="3">
    <source>
        <dbReference type="EMBL" id="MPM15945.1"/>
    </source>
</evidence>
<organism evidence="3">
    <name type="scientific">bioreactor metagenome</name>
    <dbReference type="NCBI Taxonomy" id="1076179"/>
    <lineage>
        <taxon>unclassified sequences</taxon>
        <taxon>metagenomes</taxon>
        <taxon>ecological metagenomes</taxon>
    </lineage>
</organism>
<keyword evidence="1" id="KW-0238">DNA-binding</keyword>
<dbReference type="EMBL" id="VSSQ01002525">
    <property type="protein sequence ID" value="MPM15945.1"/>
    <property type="molecule type" value="Genomic_DNA"/>
</dbReference>
<dbReference type="GO" id="GO:0003677">
    <property type="term" value="F:DNA binding"/>
    <property type="evidence" value="ECO:0007669"/>
    <property type="project" value="UniProtKB-KW"/>
</dbReference>
<evidence type="ECO:0000259" key="2">
    <source>
        <dbReference type="PROSITE" id="PS50977"/>
    </source>
</evidence>
<dbReference type="PANTHER" id="PTHR43479">
    <property type="entry name" value="ACREF/ENVCD OPERON REPRESSOR-RELATED"/>
    <property type="match status" value="1"/>
</dbReference>
<evidence type="ECO:0000256" key="1">
    <source>
        <dbReference type="ARBA" id="ARBA00023125"/>
    </source>
</evidence>
<protein>
    <recommendedName>
        <fullName evidence="2">HTH tetR-type domain-containing protein</fullName>
    </recommendedName>
</protein>
<dbReference type="SUPFAM" id="SSF46689">
    <property type="entry name" value="Homeodomain-like"/>
    <property type="match status" value="1"/>
</dbReference>
<gene>
    <name evidence="3" type="ORF">SDC9_62319</name>
</gene>
<sequence length="205" mass="24015">MPNPTFNNLSEEKKERILNAAIKEFRVRNVREGNLSNIVKDAKIARGSIYQYFPSKEDLYIYVFDTLRAERAEYVQPAYELYKKAPFLEFFQAFYLRDSEFLLMHPDHIDLGQQLYGCSHPVSQGLIRQLQNRYRDMFLIGIEFDKQRGLIDDNVESGILADLCVHFVTDIFIFQSVYSQLTMQNIRLHCQQTLFLLANGTNPRA</sequence>
<dbReference type="PROSITE" id="PS50977">
    <property type="entry name" value="HTH_TETR_2"/>
    <property type="match status" value="1"/>
</dbReference>
<name>A0A644XIC4_9ZZZZ</name>
<reference evidence="3" key="1">
    <citation type="submission" date="2019-08" db="EMBL/GenBank/DDBJ databases">
        <authorList>
            <person name="Kucharzyk K."/>
            <person name="Murdoch R.W."/>
            <person name="Higgins S."/>
            <person name="Loffler F."/>
        </authorList>
    </citation>
    <scope>NUCLEOTIDE SEQUENCE</scope>
</reference>
<proteinExistence type="predicted"/>
<dbReference type="PANTHER" id="PTHR43479:SF11">
    <property type="entry name" value="ACREF_ENVCD OPERON REPRESSOR-RELATED"/>
    <property type="match status" value="1"/>
</dbReference>
<feature type="domain" description="HTH tetR-type" evidence="2">
    <location>
        <begin position="11"/>
        <end position="71"/>
    </location>
</feature>
<dbReference type="AlphaFoldDB" id="A0A644XIC4"/>
<dbReference type="PRINTS" id="PR00455">
    <property type="entry name" value="HTHTETR"/>
</dbReference>
<dbReference type="Pfam" id="PF00440">
    <property type="entry name" value="TetR_N"/>
    <property type="match status" value="1"/>
</dbReference>
<accession>A0A644XIC4</accession>
<dbReference type="InterPro" id="IPR009057">
    <property type="entry name" value="Homeodomain-like_sf"/>
</dbReference>
<comment type="caution">
    <text evidence="3">The sequence shown here is derived from an EMBL/GenBank/DDBJ whole genome shotgun (WGS) entry which is preliminary data.</text>
</comment>
<dbReference type="Gene3D" id="1.10.357.10">
    <property type="entry name" value="Tetracycline Repressor, domain 2"/>
    <property type="match status" value="1"/>
</dbReference>
<dbReference type="InterPro" id="IPR050624">
    <property type="entry name" value="HTH-type_Tx_Regulator"/>
</dbReference>
<dbReference type="InterPro" id="IPR001647">
    <property type="entry name" value="HTH_TetR"/>
</dbReference>